<comment type="similarity">
    <text evidence="3 11">Belongs to the peptidase M50B family.</text>
</comment>
<dbReference type="Gene3D" id="2.30.42.10">
    <property type="match status" value="1"/>
</dbReference>
<sequence>MSDTVTQPGFLFTVAMFFLMIGPLVTIHELGHYLAGRAFGTRIDSFSIGFGRRVAGWTDRRGTTWQLSWLPLGGYVKFAGDANEAGAGSEGLDEIPEAERRHYFAFKPLWQRALIVAAGPAINLVLAVFIFAGLNFAYGQVVRPPVVAAVGESTAAAEAGLQPGDRFISVDGSDIEAWDDLVSEVTMNPGLPMRVEIERGGEARTLTITPDVVEIEDRFGNRGRIGRLGVQSSPEAEVREAGPLRALALGVKQTGDTIESMVKLIGHLIAGYRTIDELGGPLKIGKISGEVATLGPPAFIGLMALISINLGFINLLPIPMLDGGHLALYAAEAVRGRPLPEQAQQWAFMAGFALVVSFMLVVTINDLASFGVFDRAVQIFG</sequence>
<evidence type="ECO:0000256" key="10">
    <source>
        <dbReference type="ARBA" id="ARBA00023136"/>
    </source>
</evidence>
<dbReference type="SUPFAM" id="SSF50156">
    <property type="entry name" value="PDZ domain-like"/>
    <property type="match status" value="1"/>
</dbReference>
<dbReference type="CDD" id="cd06163">
    <property type="entry name" value="S2P-M50_PDZ_RseP-like"/>
    <property type="match status" value="1"/>
</dbReference>
<evidence type="ECO:0000256" key="1">
    <source>
        <dbReference type="ARBA" id="ARBA00001947"/>
    </source>
</evidence>
<dbReference type="GO" id="GO:0046872">
    <property type="term" value="F:metal ion binding"/>
    <property type="evidence" value="ECO:0007669"/>
    <property type="project" value="UniProtKB-KW"/>
</dbReference>
<dbReference type="GO" id="GO:0004222">
    <property type="term" value="F:metalloendopeptidase activity"/>
    <property type="evidence" value="ECO:0007669"/>
    <property type="project" value="InterPro"/>
</dbReference>
<evidence type="ECO:0000256" key="5">
    <source>
        <dbReference type="ARBA" id="ARBA00022692"/>
    </source>
</evidence>
<comment type="subcellular location">
    <subcellularLocation>
        <location evidence="2">Membrane</location>
        <topology evidence="2">Multi-pass membrane protein</topology>
    </subcellularLocation>
</comment>
<dbReference type="AlphaFoldDB" id="A0A219B6Y8"/>
<dbReference type="InterPro" id="IPR001478">
    <property type="entry name" value="PDZ"/>
</dbReference>
<dbReference type="EC" id="3.4.24.-" evidence="11"/>
<dbReference type="RefSeq" id="WP_088712824.1">
    <property type="nucleotide sequence ID" value="NZ_NFZT01000001.1"/>
</dbReference>
<name>A0A219B6Y8_9SPHN</name>
<keyword evidence="6 11" id="KW-0378">Hydrolase</keyword>
<feature type="transmembrane region" description="Helical" evidence="11">
    <location>
        <begin position="113"/>
        <end position="138"/>
    </location>
</feature>
<keyword evidence="10 11" id="KW-0472">Membrane</keyword>
<dbReference type="PROSITE" id="PS50106">
    <property type="entry name" value="PDZ"/>
    <property type="match status" value="1"/>
</dbReference>
<keyword evidence="4 13" id="KW-0645">Protease</keyword>
<feature type="domain" description="PDZ" evidence="12">
    <location>
        <begin position="133"/>
        <end position="176"/>
    </location>
</feature>
<keyword evidence="5 11" id="KW-0812">Transmembrane</keyword>
<dbReference type="InterPro" id="IPR041489">
    <property type="entry name" value="PDZ_6"/>
</dbReference>
<dbReference type="GO" id="GO:0016020">
    <property type="term" value="C:membrane"/>
    <property type="evidence" value="ECO:0007669"/>
    <property type="project" value="UniProtKB-SubCell"/>
</dbReference>
<feature type="transmembrane region" description="Helical" evidence="11">
    <location>
        <begin position="298"/>
        <end position="316"/>
    </location>
</feature>
<evidence type="ECO:0000256" key="9">
    <source>
        <dbReference type="ARBA" id="ARBA00023049"/>
    </source>
</evidence>
<comment type="cofactor">
    <cofactor evidence="1 11">
        <name>Zn(2+)</name>
        <dbReference type="ChEBI" id="CHEBI:29105"/>
    </cofactor>
</comment>
<dbReference type="InterPro" id="IPR004387">
    <property type="entry name" value="Pept_M50_Zn"/>
</dbReference>
<protein>
    <recommendedName>
        <fullName evidence="11">Zinc metalloprotease</fullName>
        <ecNumber evidence="11">3.4.24.-</ecNumber>
    </recommendedName>
</protein>
<organism evidence="13 14">
    <name type="scientific">Pacificimonas flava</name>
    <dbReference type="NCBI Taxonomy" id="1234595"/>
    <lineage>
        <taxon>Bacteria</taxon>
        <taxon>Pseudomonadati</taxon>
        <taxon>Pseudomonadota</taxon>
        <taxon>Alphaproteobacteria</taxon>
        <taxon>Sphingomonadales</taxon>
        <taxon>Sphingosinicellaceae</taxon>
        <taxon>Pacificimonas</taxon>
    </lineage>
</organism>
<keyword evidence="9 11" id="KW-0482">Metalloprotease</keyword>
<comment type="caution">
    <text evidence="13">The sequence shown here is derived from an EMBL/GenBank/DDBJ whole genome shotgun (WGS) entry which is preliminary data.</text>
</comment>
<dbReference type="PANTHER" id="PTHR42837">
    <property type="entry name" value="REGULATOR OF SIGMA-E PROTEASE RSEP"/>
    <property type="match status" value="1"/>
</dbReference>
<evidence type="ECO:0000256" key="6">
    <source>
        <dbReference type="ARBA" id="ARBA00022801"/>
    </source>
</evidence>
<evidence type="ECO:0000256" key="4">
    <source>
        <dbReference type="ARBA" id="ARBA00022670"/>
    </source>
</evidence>
<dbReference type="OrthoDB" id="9782003at2"/>
<evidence type="ECO:0000256" key="7">
    <source>
        <dbReference type="ARBA" id="ARBA00022833"/>
    </source>
</evidence>
<feature type="transmembrane region" description="Helical" evidence="11">
    <location>
        <begin position="6"/>
        <end position="27"/>
    </location>
</feature>
<dbReference type="Pfam" id="PF02163">
    <property type="entry name" value="Peptidase_M50"/>
    <property type="match status" value="1"/>
</dbReference>
<dbReference type="InterPro" id="IPR008915">
    <property type="entry name" value="Peptidase_M50"/>
</dbReference>
<evidence type="ECO:0000256" key="8">
    <source>
        <dbReference type="ARBA" id="ARBA00022989"/>
    </source>
</evidence>
<dbReference type="EMBL" id="NFZT01000001">
    <property type="protein sequence ID" value="OWV34127.1"/>
    <property type="molecule type" value="Genomic_DNA"/>
</dbReference>
<dbReference type="NCBIfam" id="TIGR00054">
    <property type="entry name" value="RIP metalloprotease RseP"/>
    <property type="match status" value="1"/>
</dbReference>
<dbReference type="Pfam" id="PF17820">
    <property type="entry name" value="PDZ_6"/>
    <property type="match status" value="1"/>
</dbReference>
<keyword evidence="8 11" id="KW-1133">Transmembrane helix</keyword>
<gene>
    <name evidence="13" type="ORF">B5C34_12080</name>
</gene>
<accession>A0A219B6Y8</accession>
<dbReference type="GO" id="GO:0006508">
    <property type="term" value="P:proteolysis"/>
    <property type="evidence" value="ECO:0007669"/>
    <property type="project" value="UniProtKB-KW"/>
</dbReference>
<evidence type="ECO:0000256" key="3">
    <source>
        <dbReference type="ARBA" id="ARBA00007931"/>
    </source>
</evidence>
<reference evidence="14" key="1">
    <citation type="submission" date="2017-05" db="EMBL/GenBank/DDBJ databases">
        <authorList>
            <person name="Lin X."/>
        </authorList>
    </citation>
    <scope>NUCLEOTIDE SEQUENCE [LARGE SCALE GENOMIC DNA]</scope>
    <source>
        <strain evidence="14">JLT2012</strain>
    </source>
</reference>
<dbReference type="InterPro" id="IPR036034">
    <property type="entry name" value="PDZ_sf"/>
</dbReference>
<evidence type="ECO:0000256" key="2">
    <source>
        <dbReference type="ARBA" id="ARBA00004141"/>
    </source>
</evidence>
<dbReference type="CDD" id="cd23081">
    <property type="entry name" value="cpPDZ_EcRseP-like"/>
    <property type="match status" value="1"/>
</dbReference>
<dbReference type="Proteomes" id="UP000198462">
    <property type="component" value="Unassembled WGS sequence"/>
</dbReference>
<evidence type="ECO:0000256" key="11">
    <source>
        <dbReference type="RuleBase" id="RU362031"/>
    </source>
</evidence>
<evidence type="ECO:0000313" key="14">
    <source>
        <dbReference type="Proteomes" id="UP000198462"/>
    </source>
</evidence>
<feature type="transmembrane region" description="Helical" evidence="11">
    <location>
        <begin position="346"/>
        <end position="364"/>
    </location>
</feature>
<keyword evidence="14" id="KW-1185">Reference proteome</keyword>
<keyword evidence="11" id="KW-0479">Metal-binding</keyword>
<evidence type="ECO:0000259" key="12">
    <source>
        <dbReference type="PROSITE" id="PS50106"/>
    </source>
</evidence>
<dbReference type="PANTHER" id="PTHR42837:SF2">
    <property type="entry name" value="MEMBRANE METALLOPROTEASE ARASP2, CHLOROPLASTIC-RELATED"/>
    <property type="match status" value="1"/>
</dbReference>
<evidence type="ECO:0000313" key="13">
    <source>
        <dbReference type="EMBL" id="OWV34127.1"/>
    </source>
</evidence>
<proteinExistence type="inferred from homology"/>
<dbReference type="SMART" id="SM00228">
    <property type="entry name" value="PDZ"/>
    <property type="match status" value="1"/>
</dbReference>
<keyword evidence="7 11" id="KW-0862">Zinc</keyword>